<keyword evidence="3" id="KW-1185">Reference proteome</keyword>
<dbReference type="InterPro" id="IPR007497">
    <property type="entry name" value="SIMPL/DUF541"/>
</dbReference>
<accession>A0A250F8M4</accession>
<feature type="signal peptide" evidence="1">
    <location>
        <begin position="1"/>
        <end position="19"/>
    </location>
</feature>
<dbReference type="Gene3D" id="3.30.70.2970">
    <property type="entry name" value="Protein of unknown function (DUF541), domain 2"/>
    <property type="match status" value="1"/>
</dbReference>
<proteinExistence type="predicted"/>
<dbReference type="Proteomes" id="UP000217276">
    <property type="component" value="Chromosome"/>
</dbReference>
<evidence type="ECO:0000313" key="2">
    <source>
        <dbReference type="EMBL" id="ATA81461.1"/>
    </source>
</evidence>
<reference evidence="3" key="1">
    <citation type="submission" date="2017-06" db="EMBL/GenBank/DDBJ databases">
        <title>Capnocytophaga spp. assemblies.</title>
        <authorList>
            <person name="Gulvik C.A."/>
        </authorList>
    </citation>
    <scope>NUCLEOTIDE SEQUENCE [LARGE SCALE GENOMIC DNA]</scope>
    <source>
        <strain evidence="3">H6253</strain>
    </source>
</reference>
<dbReference type="AlphaFoldDB" id="A0A250F8M4"/>
<dbReference type="EMBL" id="CP022384">
    <property type="protein sequence ID" value="ATA81461.1"/>
    <property type="molecule type" value="Genomic_DNA"/>
</dbReference>
<protein>
    <submittedName>
        <fullName evidence="2">SIMPL domain-containing protein</fullName>
    </submittedName>
</protein>
<evidence type="ECO:0000256" key="1">
    <source>
        <dbReference type="SAM" id="SignalP"/>
    </source>
</evidence>
<dbReference type="Pfam" id="PF04402">
    <property type="entry name" value="SIMPL"/>
    <property type="match status" value="1"/>
</dbReference>
<feature type="chain" id="PRO_5012060750" evidence="1">
    <location>
        <begin position="20"/>
        <end position="313"/>
    </location>
</feature>
<gene>
    <name evidence="2" type="ORF">CGC53_03400</name>
</gene>
<dbReference type="KEGG" id="clk:CGC53_03400"/>
<name>A0A250F8M4_9FLAO</name>
<organism evidence="2 3">
    <name type="scientific">Capnocytophaga leadbetteri</name>
    <dbReference type="NCBI Taxonomy" id="327575"/>
    <lineage>
        <taxon>Bacteria</taxon>
        <taxon>Pseudomonadati</taxon>
        <taxon>Bacteroidota</taxon>
        <taxon>Flavobacteriia</taxon>
        <taxon>Flavobacteriales</taxon>
        <taxon>Flavobacteriaceae</taxon>
        <taxon>Capnocytophaga</taxon>
    </lineage>
</organism>
<sequence>MLKSLFLTAAVVCSSFAFGQASGNVNYKDRSRTGWNNDDTTIDFPLNYEMVVTAKGLANVKADAFVAIFSVVQVGKTAEEATQLMVQRLSSALSALKAKNFEFFVDMISFVPMYEYETEKKVFSKRTYNELPVGFELKQNLHIKIREASQLNELIILLSNSEIYDLVRMDYYASNLEAVKKELMTKVKAAFAEKQKLYETTLGESFATAEKKITDGFAQTSPSQQYKSYEAYNSASLQGKRAGNILQANKSTTQYYQPIADKDFDVVLNPIIVEPVIQLIYEMKMSVNRPEKNKSKEVMFLTPAGELKKINLP</sequence>
<dbReference type="RefSeq" id="WP_095913326.1">
    <property type="nucleotide sequence ID" value="NZ_CAJZEI010000013.1"/>
</dbReference>
<evidence type="ECO:0000313" key="3">
    <source>
        <dbReference type="Proteomes" id="UP000217276"/>
    </source>
</evidence>
<keyword evidence="1" id="KW-0732">Signal</keyword>